<dbReference type="GO" id="GO:0006355">
    <property type="term" value="P:regulation of DNA-templated transcription"/>
    <property type="evidence" value="ECO:0007669"/>
    <property type="project" value="UniProtKB-UniRule"/>
</dbReference>
<comment type="similarity">
    <text evidence="1">Belongs to the TACO1 family.</text>
</comment>
<comment type="caution">
    <text evidence="5">The sequence shown here is derived from an EMBL/GenBank/DDBJ whole genome shotgun (WGS) entry which is preliminary data.</text>
</comment>
<feature type="compositionally biased region" description="Basic residues" evidence="2">
    <location>
        <begin position="1"/>
        <end position="14"/>
    </location>
</feature>
<dbReference type="InterPro" id="IPR049083">
    <property type="entry name" value="TACO1_YebC_N"/>
</dbReference>
<dbReference type="InterPro" id="IPR002876">
    <property type="entry name" value="Transcrip_reg_TACO1-like"/>
</dbReference>
<feature type="domain" description="TACO1/YebC-like second and third" evidence="3">
    <location>
        <begin position="81"/>
        <end position="235"/>
    </location>
</feature>
<dbReference type="GO" id="GO:0003677">
    <property type="term" value="F:DNA binding"/>
    <property type="evidence" value="ECO:0007669"/>
    <property type="project" value="UniProtKB-UniRule"/>
</dbReference>
<proteinExistence type="inferred from homology"/>
<dbReference type="PANTHER" id="PTHR12532:SF6">
    <property type="entry name" value="TRANSCRIPTIONAL REGULATORY PROTEIN YEBC-RELATED"/>
    <property type="match status" value="1"/>
</dbReference>
<sequence length="248" mass="26973">MAGHSKFKNIMHRKGAQDKKRSNLFSKLSREITVAAKMGTPDPDMNPRLRLAVNTAKSQSMPKDNIQRAIDKANAGDDESYEEVRYEGYGPGGSAIIVETLTDNRNRTATAVRTAFSKHGGNLGTEGSVQHGFERLGLIEYSADAGDEDTVLEAAMEAGADDIESSDDGHTIWTASDDLHQVASDLEKALGEASNVKLAWKPNITVEMDEKGAGTLLKLIDVLDDDDDVQTVWGNYEISDEVMDKLDA</sequence>
<organism evidence="5 6">
    <name type="scientific">Erythrobacter crassostreae</name>
    <dbReference type="NCBI Taxonomy" id="2828328"/>
    <lineage>
        <taxon>Bacteria</taxon>
        <taxon>Pseudomonadati</taxon>
        <taxon>Pseudomonadota</taxon>
        <taxon>Alphaproteobacteria</taxon>
        <taxon>Sphingomonadales</taxon>
        <taxon>Erythrobacteraceae</taxon>
        <taxon>Erythrobacter/Porphyrobacter group</taxon>
        <taxon>Erythrobacter</taxon>
    </lineage>
</organism>
<dbReference type="InterPro" id="IPR048300">
    <property type="entry name" value="TACO1_YebC-like_2nd/3rd_dom"/>
</dbReference>
<protein>
    <recommendedName>
        <fullName evidence="1">Probable transcriptional regulatory protein KCG46_01845</fullName>
    </recommendedName>
</protein>
<dbReference type="GO" id="GO:0005829">
    <property type="term" value="C:cytosol"/>
    <property type="evidence" value="ECO:0007669"/>
    <property type="project" value="TreeGrafter"/>
</dbReference>
<reference evidence="5" key="1">
    <citation type="submission" date="2021-04" db="EMBL/GenBank/DDBJ databases">
        <authorList>
            <person name="Pira H."/>
            <person name="Risdian C."/>
            <person name="Wink J."/>
        </authorList>
    </citation>
    <scope>NUCLEOTIDE SEQUENCE</scope>
    <source>
        <strain evidence="5">WH158</strain>
    </source>
</reference>
<dbReference type="RefSeq" id="WP_218403645.1">
    <property type="nucleotide sequence ID" value="NZ_JAGSPC010000001.1"/>
</dbReference>
<dbReference type="EMBL" id="JAGSPC010000001">
    <property type="protein sequence ID" value="MBV7258313.1"/>
    <property type="molecule type" value="Genomic_DNA"/>
</dbReference>
<keyword evidence="6" id="KW-1185">Reference proteome</keyword>
<dbReference type="HAMAP" id="MF_00693">
    <property type="entry name" value="Transcrip_reg_TACO1"/>
    <property type="match status" value="1"/>
</dbReference>
<evidence type="ECO:0000256" key="1">
    <source>
        <dbReference type="HAMAP-Rule" id="MF_00693"/>
    </source>
</evidence>
<dbReference type="NCBIfam" id="TIGR01033">
    <property type="entry name" value="YebC/PmpR family DNA-binding transcriptional regulator"/>
    <property type="match status" value="1"/>
</dbReference>
<keyword evidence="1" id="KW-0805">Transcription regulation</keyword>
<dbReference type="AlphaFoldDB" id="A0A9X1F2J0"/>
<dbReference type="Proteomes" id="UP001138681">
    <property type="component" value="Unassembled WGS sequence"/>
</dbReference>
<dbReference type="Pfam" id="PF01709">
    <property type="entry name" value="Transcrip_reg"/>
    <property type="match status" value="1"/>
</dbReference>
<keyword evidence="1 5" id="KW-0238">DNA-binding</keyword>
<feature type="domain" description="TACO1/YebC-like N-terminal" evidence="4">
    <location>
        <begin position="5"/>
        <end position="74"/>
    </location>
</feature>
<dbReference type="NCBIfam" id="NF001030">
    <property type="entry name" value="PRK00110.1"/>
    <property type="match status" value="1"/>
</dbReference>
<evidence type="ECO:0000256" key="2">
    <source>
        <dbReference type="SAM" id="MobiDB-lite"/>
    </source>
</evidence>
<evidence type="ECO:0000313" key="5">
    <source>
        <dbReference type="EMBL" id="MBV7258313.1"/>
    </source>
</evidence>
<dbReference type="FunFam" id="1.10.10.200:FF:000002">
    <property type="entry name" value="Probable transcriptional regulatory protein CLM62_37755"/>
    <property type="match status" value="1"/>
</dbReference>
<accession>A0A9X1F2J0</accession>
<evidence type="ECO:0000259" key="3">
    <source>
        <dbReference type="Pfam" id="PF01709"/>
    </source>
</evidence>
<dbReference type="NCBIfam" id="NF009044">
    <property type="entry name" value="PRK12378.1"/>
    <property type="match status" value="1"/>
</dbReference>
<keyword evidence="1" id="KW-0963">Cytoplasm</keyword>
<dbReference type="Pfam" id="PF20772">
    <property type="entry name" value="TACO1_YebC_N"/>
    <property type="match status" value="1"/>
</dbReference>
<evidence type="ECO:0000313" key="6">
    <source>
        <dbReference type="Proteomes" id="UP001138681"/>
    </source>
</evidence>
<feature type="region of interest" description="Disordered" evidence="2">
    <location>
        <begin position="1"/>
        <end position="24"/>
    </location>
</feature>
<comment type="subcellular location">
    <subcellularLocation>
        <location evidence="1">Cytoplasm</location>
    </subcellularLocation>
</comment>
<evidence type="ECO:0000259" key="4">
    <source>
        <dbReference type="Pfam" id="PF20772"/>
    </source>
</evidence>
<keyword evidence="1" id="KW-0804">Transcription</keyword>
<gene>
    <name evidence="5" type="ORF">KCG46_01845</name>
</gene>
<dbReference type="PANTHER" id="PTHR12532">
    <property type="entry name" value="TRANSLATIONAL ACTIVATOR OF CYTOCHROME C OXIDASE 1"/>
    <property type="match status" value="1"/>
</dbReference>
<name>A0A9X1F2J0_9SPHN</name>